<sequence>MKIMAINAGSSTLKWKLFEMPEKTTIASGMIDRLGSPKAVFKLKYNGKKIEEEKAVESNEIAVLSILDALKDMNIIQRFEDIVAFGHRVVAGGEEFKKSEIVTEENLKKIEALSEYAPLHNKVQAYYINVFRKLVPRAIQVAVFDTSFFVNMPKVNYLYSVDLEDYKKYHVRRYGAHGTSHRYIAQRLDSIIDGGIKDKNVIVLHLGSGASISAIKNGKAYDISMGFTPLAGIMMSSRSGDIDFSILPYLMKKLGITDINEMIDILNHKSGLLGISGISPDMRDIEANEDTNQRAKLALEMYRNRIIKFVGSYIAEMGGVDAIAFTAGVGENSAEVREDVLSGFEFMGLKIDHEKNKLHGQETKITTDDSTIAAYTIPTNEELMIAQDTYGFAKFLDLDEVKN</sequence>
<dbReference type="SUPFAM" id="SSF53067">
    <property type="entry name" value="Actin-like ATPase domain"/>
    <property type="match status" value="2"/>
</dbReference>
<dbReference type="InterPro" id="IPR023865">
    <property type="entry name" value="Aliphatic_acid_kinase_CS"/>
</dbReference>
<dbReference type="InterPro" id="IPR004372">
    <property type="entry name" value="Ac/propionate_kinase"/>
</dbReference>
<evidence type="ECO:0000256" key="3">
    <source>
        <dbReference type="ARBA" id="ARBA00022741"/>
    </source>
</evidence>
<reference evidence="10 11" key="1">
    <citation type="journal article" date="2019" name="Syst. Appl. Microbiol.">
        <title>Polyphasic characterization of two novel Lactobacillus spp. isolated from blown salami packages: Description of Lactobacillus halodurans sp. nov. and Lactobacillus salsicarnum sp. nov.</title>
        <authorList>
            <person name="Schuster J.A."/>
            <person name="Klingl A."/>
            <person name="Vogel R.F."/>
            <person name="Ehrmann M.A."/>
        </authorList>
    </citation>
    <scope>NUCLEOTIDE SEQUENCE [LARGE SCALE GENOMIC DNA]</scope>
    <source>
        <strain evidence="9 10">TMW 1.1920</strain>
        <strain evidence="8 11">TMW 1.2172</strain>
    </source>
</reference>
<dbReference type="PIRSF" id="PIRSF000722">
    <property type="entry name" value="Acetate_prop_kin"/>
    <property type="match status" value="1"/>
</dbReference>
<keyword evidence="6" id="KW-0460">Magnesium</keyword>
<comment type="subunit">
    <text evidence="6">Homodimer.</text>
</comment>
<keyword evidence="3 6" id="KW-0547">Nucleotide-binding</keyword>
<proteinExistence type="inferred from homology"/>
<dbReference type="Pfam" id="PF00871">
    <property type="entry name" value="Acetate_kinase"/>
    <property type="match status" value="1"/>
</dbReference>
<name>A0A5P0ZR18_9LACO</name>
<keyword evidence="5 6" id="KW-0067">ATP-binding</keyword>
<dbReference type="PANTHER" id="PTHR21060:SF15">
    <property type="entry name" value="ACETATE KINASE-RELATED"/>
    <property type="match status" value="1"/>
</dbReference>
<dbReference type="Gene3D" id="3.30.420.40">
    <property type="match status" value="2"/>
</dbReference>
<gene>
    <name evidence="6" type="primary">ackA</name>
    <name evidence="9" type="ORF">FHL05_08150</name>
    <name evidence="8" type="ORF">FHL06_10000</name>
</gene>
<comment type="similarity">
    <text evidence="1 6 7">Belongs to the acetokinase family.</text>
</comment>
<dbReference type="PROSITE" id="PS01075">
    <property type="entry name" value="ACETATE_KINASE_1"/>
    <property type="match status" value="1"/>
</dbReference>
<feature type="binding site" evidence="6">
    <location>
        <position position="88"/>
    </location>
    <ligand>
        <name>substrate</name>
    </ligand>
</feature>
<dbReference type="GO" id="GO:0006083">
    <property type="term" value="P:acetate metabolic process"/>
    <property type="evidence" value="ECO:0007669"/>
    <property type="project" value="TreeGrafter"/>
</dbReference>
<dbReference type="AlphaFoldDB" id="A0A5P0ZR18"/>
<keyword evidence="4 6" id="KW-0418">Kinase</keyword>
<keyword evidence="10" id="KW-1185">Reference proteome</keyword>
<feature type="binding site" evidence="6">
    <location>
        <position position="7"/>
    </location>
    <ligand>
        <name>Mg(2+)</name>
        <dbReference type="ChEBI" id="CHEBI:18420"/>
    </ligand>
</feature>
<feature type="site" description="Transition state stabilizer" evidence="6">
    <location>
        <position position="177"/>
    </location>
</feature>
<feature type="active site" description="Proton donor/acceptor" evidence="6">
    <location>
        <position position="145"/>
    </location>
</feature>
<dbReference type="EMBL" id="VDFO01000028">
    <property type="protein sequence ID" value="MQS97856.1"/>
    <property type="molecule type" value="Genomic_DNA"/>
</dbReference>
<comment type="subcellular location">
    <subcellularLocation>
        <location evidence="6">Cytoplasm</location>
    </subcellularLocation>
</comment>
<dbReference type="OrthoDB" id="9802453at2"/>
<comment type="function">
    <text evidence="6">Catalyzes the formation of acetyl phosphate from acetate and ATP. Can also catalyze the reverse reaction.</text>
</comment>
<comment type="caution">
    <text evidence="8">The sequence shown here is derived from an EMBL/GenBank/DDBJ whole genome shotgun (WGS) entry which is preliminary data.</text>
</comment>
<dbReference type="GO" id="GO:0008776">
    <property type="term" value="F:acetate kinase activity"/>
    <property type="evidence" value="ECO:0007669"/>
    <property type="project" value="UniProtKB-UniRule"/>
</dbReference>
<dbReference type="HAMAP" id="MF_00020">
    <property type="entry name" value="Acetate_kinase"/>
    <property type="match status" value="1"/>
</dbReference>
<dbReference type="PROSITE" id="PS01076">
    <property type="entry name" value="ACETATE_KINASE_2"/>
    <property type="match status" value="1"/>
</dbReference>
<evidence type="ECO:0000256" key="5">
    <source>
        <dbReference type="ARBA" id="ARBA00022840"/>
    </source>
</evidence>
<dbReference type="EC" id="2.7.2.1" evidence="6"/>
<evidence type="ECO:0000256" key="2">
    <source>
        <dbReference type="ARBA" id="ARBA00022679"/>
    </source>
</evidence>
<dbReference type="PANTHER" id="PTHR21060">
    <property type="entry name" value="ACETATE KINASE"/>
    <property type="match status" value="1"/>
</dbReference>
<dbReference type="InterPro" id="IPR000890">
    <property type="entry name" value="Aliphatic_acid_kin_short-chain"/>
</dbReference>
<dbReference type="PRINTS" id="PR00471">
    <property type="entry name" value="ACETATEKNASE"/>
</dbReference>
<feature type="binding site" evidence="6">
    <location>
        <position position="14"/>
    </location>
    <ligand>
        <name>ATP</name>
        <dbReference type="ChEBI" id="CHEBI:30616"/>
    </ligand>
</feature>
<dbReference type="InterPro" id="IPR043129">
    <property type="entry name" value="ATPase_NBD"/>
</dbReference>
<keyword evidence="6" id="KW-0479">Metal-binding</keyword>
<dbReference type="GO" id="GO:0005737">
    <property type="term" value="C:cytoplasm"/>
    <property type="evidence" value="ECO:0007669"/>
    <property type="project" value="UniProtKB-SubCell"/>
</dbReference>
<evidence type="ECO:0000256" key="4">
    <source>
        <dbReference type="ARBA" id="ARBA00022777"/>
    </source>
</evidence>
<keyword evidence="2 6" id="KW-0808">Transferase</keyword>
<dbReference type="CDD" id="cd24010">
    <property type="entry name" value="ASKHA_NBD_AcK_PK"/>
    <property type="match status" value="1"/>
</dbReference>
<keyword evidence="6" id="KW-0963">Cytoplasm</keyword>
<evidence type="ECO:0000256" key="1">
    <source>
        <dbReference type="ARBA" id="ARBA00008748"/>
    </source>
</evidence>
<dbReference type="NCBIfam" id="TIGR00016">
    <property type="entry name" value="ackA"/>
    <property type="match status" value="1"/>
</dbReference>
<evidence type="ECO:0000313" key="11">
    <source>
        <dbReference type="Proteomes" id="UP000414364"/>
    </source>
</evidence>
<dbReference type="EMBL" id="VDFP01000023">
    <property type="protein sequence ID" value="MQS76703.1"/>
    <property type="molecule type" value="Genomic_DNA"/>
</dbReference>
<accession>A0A5P0ZR18</accession>
<feature type="binding site" evidence="6">
    <location>
        <position position="381"/>
    </location>
    <ligand>
        <name>Mg(2+)</name>
        <dbReference type="ChEBI" id="CHEBI:18420"/>
    </ligand>
</feature>
<comment type="cofactor">
    <cofactor evidence="6">
        <name>Mg(2+)</name>
        <dbReference type="ChEBI" id="CHEBI:18420"/>
    </cofactor>
    <cofactor evidence="6">
        <name>Mn(2+)</name>
        <dbReference type="ChEBI" id="CHEBI:29035"/>
    </cofactor>
    <text evidence="6">Mg(2+). Can also accept Mn(2+).</text>
</comment>
<feature type="site" description="Transition state stabilizer" evidence="6">
    <location>
        <position position="238"/>
    </location>
</feature>
<protein>
    <recommendedName>
        <fullName evidence="6">Acetate kinase</fullName>
        <ecNumber evidence="6">2.7.2.1</ecNumber>
    </recommendedName>
    <alternativeName>
        <fullName evidence="6">Acetokinase</fullName>
    </alternativeName>
</protein>
<dbReference type="Proteomes" id="UP000371423">
    <property type="component" value="Unassembled WGS sequence"/>
</dbReference>
<feature type="binding site" evidence="6">
    <location>
        <begin position="205"/>
        <end position="209"/>
    </location>
    <ligand>
        <name>ATP</name>
        <dbReference type="ChEBI" id="CHEBI:30616"/>
    </ligand>
</feature>
<feature type="binding site" evidence="6">
    <location>
        <begin position="281"/>
        <end position="283"/>
    </location>
    <ligand>
        <name>ATP</name>
        <dbReference type="ChEBI" id="CHEBI:30616"/>
    </ligand>
</feature>
<dbReference type="RefSeq" id="WP_153386262.1">
    <property type="nucleotide sequence ID" value="NZ_VDFO01000028.1"/>
</dbReference>
<organism evidence="8 11">
    <name type="scientific">Companilactobacillus halodurans</name>
    <dbReference type="NCBI Taxonomy" id="2584183"/>
    <lineage>
        <taxon>Bacteria</taxon>
        <taxon>Bacillati</taxon>
        <taxon>Bacillota</taxon>
        <taxon>Bacilli</taxon>
        <taxon>Lactobacillales</taxon>
        <taxon>Lactobacillaceae</taxon>
        <taxon>Companilactobacillus</taxon>
    </lineage>
</organism>
<dbReference type="GO" id="GO:0005524">
    <property type="term" value="F:ATP binding"/>
    <property type="evidence" value="ECO:0007669"/>
    <property type="project" value="UniProtKB-KW"/>
</dbReference>
<evidence type="ECO:0000256" key="7">
    <source>
        <dbReference type="RuleBase" id="RU003835"/>
    </source>
</evidence>
<evidence type="ECO:0000256" key="6">
    <source>
        <dbReference type="HAMAP-Rule" id="MF_00020"/>
    </source>
</evidence>
<comment type="catalytic activity">
    <reaction evidence="6">
        <text>acetate + ATP = acetyl phosphate + ADP</text>
        <dbReference type="Rhea" id="RHEA:11352"/>
        <dbReference type="ChEBI" id="CHEBI:22191"/>
        <dbReference type="ChEBI" id="CHEBI:30089"/>
        <dbReference type="ChEBI" id="CHEBI:30616"/>
        <dbReference type="ChEBI" id="CHEBI:456216"/>
        <dbReference type="EC" id="2.7.2.1"/>
    </reaction>
</comment>
<dbReference type="UniPathway" id="UPA00340">
    <property type="reaction ID" value="UER00458"/>
</dbReference>
<dbReference type="GO" id="GO:0006085">
    <property type="term" value="P:acetyl-CoA biosynthetic process"/>
    <property type="evidence" value="ECO:0007669"/>
    <property type="project" value="UniProtKB-UniRule"/>
</dbReference>
<dbReference type="Proteomes" id="UP000414364">
    <property type="component" value="Unassembled WGS sequence"/>
</dbReference>
<comment type="pathway">
    <text evidence="6">Metabolic intermediate biosynthesis; acetyl-CoA biosynthesis; acetyl-CoA from acetate: step 1/2.</text>
</comment>
<evidence type="ECO:0000313" key="10">
    <source>
        <dbReference type="Proteomes" id="UP000371423"/>
    </source>
</evidence>
<evidence type="ECO:0000313" key="9">
    <source>
        <dbReference type="EMBL" id="MQS97856.1"/>
    </source>
</evidence>
<evidence type="ECO:0000313" key="8">
    <source>
        <dbReference type="EMBL" id="MQS76703.1"/>
    </source>
</evidence>
<dbReference type="GO" id="GO:0000287">
    <property type="term" value="F:magnesium ion binding"/>
    <property type="evidence" value="ECO:0007669"/>
    <property type="project" value="UniProtKB-UniRule"/>
</dbReference>
<feature type="binding site" evidence="6">
    <location>
        <begin position="328"/>
        <end position="332"/>
    </location>
    <ligand>
        <name>ATP</name>
        <dbReference type="ChEBI" id="CHEBI:30616"/>
    </ligand>
</feature>